<dbReference type="AlphaFoldDB" id="A0AAE0IVE0"/>
<comment type="caution">
    <text evidence="2">The sequence shown here is derived from an EMBL/GenBank/DDBJ whole genome shotgun (WGS) entry which is preliminary data.</text>
</comment>
<gene>
    <name evidence="2" type="ORF">B0T19DRAFT_397829</name>
</gene>
<protein>
    <submittedName>
        <fullName evidence="2">Uncharacterized protein</fullName>
    </submittedName>
</protein>
<evidence type="ECO:0000313" key="3">
    <source>
        <dbReference type="Proteomes" id="UP001286456"/>
    </source>
</evidence>
<accession>A0AAE0IVE0</accession>
<name>A0AAE0IVE0_9PEZI</name>
<evidence type="ECO:0000313" key="2">
    <source>
        <dbReference type="EMBL" id="KAK3332021.1"/>
    </source>
</evidence>
<proteinExistence type="predicted"/>
<dbReference type="Proteomes" id="UP001286456">
    <property type="component" value="Unassembled WGS sequence"/>
</dbReference>
<reference evidence="2" key="1">
    <citation type="journal article" date="2023" name="Mol. Phylogenet. Evol.">
        <title>Genome-scale phylogeny and comparative genomics of the fungal order Sordariales.</title>
        <authorList>
            <person name="Hensen N."/>
            <person name="Bonometti L."/>
            <person name="Westerberg I."/>
            <person name="Brannstrom I.O."/>
            <person name="Guillou S."/>
            <person name="Cros-Aarteil S."/>
            <person name="Calhoun S."/>
            <person name="Haridas S."/>
            <person name="Kuo A."/>
            <person name="Mondo S."/>
            <person name="Pangilinan J."/>
            <person name="Riley R."/>
            <person name="LaButti K."/>
            <person name="Andreopoulos B."/>
            <person name="Lipzen A."/>
            <person name="Chen C."/>
            <person name="Yan M."/>
            <person name="Daum C."/>
            <person name="Ng V."/>
            <person name="Clum A."/>
            <person name="Steindorff A."/>
            <person name="Ohm R.A."/>
            <person name="Martin F."/>
            <person name="Silar P."/>
            <person name="Natvig D.O."/>
            <person name="Lalanne C."/>
            <person name="Gautier V."/>
            <person name="Ament-Velasquez S.L."/>
            <person name="Kruys A."/>
            <person name="Hutchinson M.I."/>
            <person name="Powell A.J."/>
            <person name="Barry K."/>
            <person name="Miller A.N."/>
            <person name="Grigoriev I.V."/>
            <person name="Debuchy R."/>
            <person name="Gladieux P."/>
            <person name="Hiltunen Thoren M."/>
            <person name="Johannesson H."/>
        </authorList>
    </citation>
    <scope>NUCLEOTIDE SEQUENCE</scope>
    <source>
        <strain evidence="2">SMH4131-1</strain>
    </source>
</reference>
<evidence type="ECO:0000256" key="1">
    <source>
        <dbReference type="SAM" id="MobiDB-lite"/>
    </source>
</evidence>
<keyword evidence="3" id="KW-1185">Reference proteome</keyword>
<feature type="region of interest" description="Disordered" evidence="1">
    <location>
        <begin position="273"/>
        <end position="293"/>
    </location>
</feature>
<organism evidence="2 3">
    <name type="scientific">Cercophora scortea</name>
    <dbReference type="NCBI Taxonomy" id="314031"/>
    <lineage>
        <taxon>Eukaryota</taxon>
        <taxon>Fungi</taxon>
        <taxon>Dikarya</taxon>
        <taxon>Ascomycota</taxon>
        <taxon>Pezizomycotina</taxon>
        <taxon>Sordariomycetes</taxon>
        <taxon>Sordariomycetidae</taxon>
        <taxon>Sordariales</taxon>
        <taxon>Lasiosphaeriaceae</taxon>
        <taxon>Cercophora</taxon>
    </lineage>
</organism>
<sequence length="293" mass="32619">MHTVKLEEQPEELPCQYSDYQNTPHSSIRLQAISFPGTSLETTVIPNITVPASTSTSGHQNTVQATLVQHLTNFDTNDIHKWASSGSVHVVLDWRLDEKPHPVFKTRHLLTTTSDDTHPDSSSVVVFAGSLDWAHNLAEHVHAVTRARELASAAHPTQPQPRSRLAACCGNSSRGCSHCVRRRARSVRLVLEEQIAVEPEGGDRCGGGSIQDTKKRQCSQKLVERHRSYAEEIFRASGDTSELLQATSLSRRMLGSQPPTQQQQQPRRLLIRGGRINKPGCWSPPHRMWRSSP</sequence>
<reference evidence="2" key="2">
    <citation type="submission" date="2023-06" db="EMBL/GenBank/DDBJ databases">
        <authorList>
            <consortium name="Lawrence Berkeley National Laboratory"/>
            <person name="Haridas S."/>
            <person name="Hensen N."/>
            <person name="Bonometti L."/>
            <person name="Westerberg I."/>
            <person name="Brannstrom I.O."/>
            <person name="Guillou S."/>
            <person name="Cros-Aarteil S."/>
            <person name="Calhoun S."/>
            <person name="Kuo A."/>
            <person name="Mondo S."/>
            <person name="Pangilinan J."/>
            <person name="Riley R."/>
            <person name="Labutti K."/>
            <person name="Andreopoulos B."/>
            <person name="Lipzen A."/>
            <person name="Chen C."/>
            <person name="Yanf M."/>
            <person name="Daum C."/>
            <person name="Ng V."/>
            <person name="Clum A."/>
            <person name="Steindorff A."/>
            <person name="Ohm R."/>
            <person name="Martin F."/>
            <person name="Silar P."/>
            <person name="Natvig D."/>
            <person name="Lalanne C."/>
            <person name="Gautier V."/>
            <person name="Ament-Velasquez S.L."/>
            <person name="Kruys A."/>
            <person name="Hutchinson M.I."/>
            <person name="Powell A.J."/>
            <person name="Barry K."/>
            <person name="Miller A.N."/>
            <person name="Grigoriev I.V."/>
            <person name="Debuchy R."/>
            <person name="Gladieux P."/>
            <person name="Thoren M.H."/>
            <person name="Johannesson H."/>
        </authorList>
    </citation>
    <scope>NUCLEOTIDE SEQUENCE</scope>
    <source>
        <strain evidence="2">SMH4131-1</strain>
    </source>
</reference>
<dbReference type="EMBL" id="JAUEPO010000002">
    <property type="protein sequence ID" value="KAK3332021.1"/>
    <property type="molecule type" value="Genomic_DNA"/>
</dbReference>